<dbReference type="PROSITE" id="PS00615">
    <property type="entry name" value="C_TYPE_LECTIN_1"/>
    <property type="match status" value="1"/>
</dbReference>
<evidence type="ECO:0000313" key="3">
    <source>
        <dbReference type="EMBL" id="VDK84408.1"/>
    </source>
</evidence>
<dbReference type="SUPFAM" id="SSF56436">
    <property type="entry name" value="C-type lectin-like"/>
    <property type="match status" value="2"/>
</dbReference>
<dbReference type="OrthoDB" id="5850157at2759"/>
<dbReference type="Proteomes" id="UP000271889">
    <property type="component" value="Unassembled WGS sequence"/>
</dbReference>
<keyword evidence="1" id="KW-1015">Disulfide bond</keyword>
<reference evidence="3 4" key="1">
    <citation type="submission" date="2018-11" db="EMBL/GenBank/DDBJ databases">
        <authorList>
            <consortium name="Pathogen Informatics"/>
        </authorList>
    </citation>
    <scope>NUCLEOTIDE SEQUENCE [LARGE SCALE GENOMIC DNA]</scope>
</reference>
<feature type="non-terminal residue" evidence="3">
    <location>
        <position position="156"/>
    </location>
</feature>
<evidence type="ECO:0000313" key="4">
    <source>
        <dbReference type="Proteomes" id="UP000271889"/>
    </source>
</evidence>
<dbReference type="Gene3D" id="3.10.100.10">
    <property type="entry name" value="Mannose-Binding Protein A, subunit A"/>
    <property type="match status" value="2"/>
</dbReference>
<accession>A0A3P6UXQ0</accession>
<dbReference type="AlphaFoldDB" id="A0A3P6UXQ0"/>
<evidence type="ECO:0000256" key="1">
    <source>
        <dbReference type="ARBA" id="ARBA00023157"/>
    </source>
</evidence>
<organism evidence="3 4">
    <name type="scientific">Cylicostephanus goldi</name>
    <name type="common">Nematode worm</name>
    <dbReference type="NCBI Taxonomy" id="71465"/>
    <lineage>
        <taxon>Eukaryota</taxon>
        <taxon>Metazoa</taxon>
        <taxon>Ecdysozoa</taxon>
        <taxon>Nematoda</taxon>
        <taxon>Chromadorea</taxon>
        <taxon>Rhabditida</taxon>
        <taxon>Rhabditina</taxon>
        <taxon>Rhabditomorpha</taxon>
        <taxon>Strongyloidea</taxon>
        <taxon>Strongylidae</taxon>
        <taxon>Cylicostephanus</taxon>
    </lineage>
</organism>
<dbReference type="InterPro" id="IPR001304">
    <property type="entry name" value="C-type_lectin-like"/>
</dbReference>
<sequence length="156" mass="17778">MRISALMKPHSAAWIDARARFDIVDGSAGLFAPGFVLRWPNGKIVRYNNWAYGNGVELIDRERKCVHLLSSGEWRNAACDAPATVICEKRLHRPAVRYCSKHWLYMDATQSCYRAITRTNMTILDADNRCFQLGAEHHHDAMLASIGNEQENQFVK</sequence>
<dbReference type="EMBL" id="UYRV01030134">
    <property type="protein sequence ID" value="VDK84408.1"/>
    <property type="molecule type" value="Genomic_DNA"/>
</dbReference>
<dbReference type="InterPro" id="IPR018378">
    <property type="entry name" value="C-type_lectin_CS"/>
</dbReference>
<feature type="domain" description="C-type lectin" evidence="2">
    <location>
        <begin position="38"/>
        <end position="88"/>
    </location>
</feature>
<dbReference type="Pfam" id="PF00059">
    <property type="entry name" value="Lectin_C"/>
    <property type="match status" value="1"/>
</dbReference>
<evidence type="ECO:0000259" key="2">
    <source>
        <dbReference type="PROSITE" id="PS50041"/>
    </source>
</evidence>
<dbReference type="CDD" id="cd00037">
    <property type="entry name" value="CLECT"/>
    <property type="match status" value="1"/>
</dbReference>
<name>A0A3P6UXQ0_CYLGO</name>
<keyword evidence="4" id="KW-1185">Reference proteome</keyword>
<protein>
    <recommendedName>
        <fullName evidence="2">C-type lectin domain-containing protein</fullName>
    </recommendedName>
</protein>
<proteinExistence type="predicted"/>
<gene>
    <name evidence="3" type="ORF">CGOC_LOCUS8284</name>
</gene>
<dbReference type="InterPro" id="IPR016186">
    <property type="entry name" value="C-type_lectin-like/link_sf"/>
</dbReference>
<dbReference type="PROSITE" id="PS50041">
    <property type="entry name" value="C_TYPE_LECTIN_2"/>
    <property type="match status" value="1"/>
</dbReference>
<dbReference type="InterPro" id="IPR016187">
    <property type="entry name" value="CTDL_fold"/>
</dbReference>